<dbReference type="GO" id="GO:1990904">
    <property type="term" value="C:ribonucleoprotein complex"/>
    <property type="evidence" value="ECO:0007669"/>
    <property type="project" value="UniProtKB-KW"/>
</dbReference>
<keyword evidence="6" id="KW-0694">RNA-binding</keyword>
<dbReference type="PROSITE" id="PS50988">
    <property type="entry name" value="TROVE"/>
    <property type="match status" value="1"/>
</dbReference>
<evidence type="ECO:0000256" key="7">
    <source>
        <dbReference type="ARBA" id="ARBA00023274"/>
    </source>
</evidence>
<feature type="domain" description="RGS" evidence="11">
    <location>
        <begin position="60"/>
        <end position="85"/>
    </location>
</feature>
<dbReference type="Pfam" id="PF25045">
    <property type="entry name" value="vWA_Ro60"/>
    <property type="match status" value="1"/>
</dbReference>
<evidence type="ECO:0000256" key="8">
    <source>
        <dbReference type="ARBA" id="ARBA00068479"/>
    </source>
</evidence>
<evidence type="ECO:0000256" key="10">
    <source>
        <dbReference type="ARBA" id="ARBA00083444"/>
    </source>
</evidence>
<keyword evidence="3" id="KW-0963">Cytoplasm</keyword>
<dbReference type="SUPFAM" id="SSF48097">
    <property type="entry name" value="Regulator of G-protein signaling, RGS"/>
    <property type="match status" value="1"/>
</dbReference>
<dbReference type="PANTHER" id="PTHR14202:SF0">
    <property type="entry name" value="RNA-BINDING PROTEIN RO60"/>
    <property type="match status" value="1"/>
</dbReference>
<accession>A0AAV6HF42</accession>
<evidence type="ECO:0000313" key="13">
    <source>
        <dbReference type="EMBL" id="KAG5285990.1"/>
    </source>
</evidence>
<comment type="subcellular location">
    <subcellularLocation>
        <location evidence="1">Cytoplasm</location>
    </subcellularLocation>
</comment>
<dbReference type="Proteomes" id="UP000823561">
    <property type="component" value="Chromosome 1"/>
</dbReference>
<protein>
    <recommendedName>
        <fullName evidence="8">RNA-binding protein RO60</fullName>
    </recommendedName>
    <alternativeName>
        <fullName evidence="9">60 kDa SS-A/Ro ribonucleoprotein</fullName>
    </alternativeName>
    <alternativeName>
        <fullName evidence="10">TROVE domain family member 2</fullName>
    </alternativeName>
</protein>
<evidence type="ECO:0000256" key="1">
    <source>
        <dbReference type="ARBA" id="ARBA00004496"/>
    </source>
</evidence>
<keyword evidence="5" id="KW-0970">Cilium biogenesis/degradation</keyword>
<dbReference type="SUPFAM" id="SSF140864">
    <property type="entry name" value="TROVE domain-like"/>
    <property type="match status" value="1"/>
</dbReference>
<evidence type="ECO:0000256" key="6">
    <source>
        <dbReference type="ARBA" id="ARBA00022884"/>
    </source>
</evidence>
<dbReference type="GO" id="GO:0030030">
    <property type="term" value="P:cell projection organization"/>
    <property type="evidence" value="ECO:0007669"/>
    <property type="project" value="UniProtKB-KW"/>
</dbReference>
<evidence type="ECO:0000259" key="11">
    <source>
        <dbReference type="PROSITE" id="PS50132"/>
    </source>
</evidence>
<dbReference type="InterPro" id="IPR040322">
    <property type="entry name" value="TROVE2"/>
</dbReference>
<dbReference type="InterPro" id="IPR036465">
    <property type="entry name" value="vWFA_dom_sf"/>
</dbReference>
<dbReference type="GO" id="GO:0003723">
    <property type="term" value="F:RNA binding"/>
    <property type="evidence" value="ECO:0007669"/>
    <property type="project" value="UniProtKB-KW"/>
</dbReference>
<dbReference type="Pfam" id="PF05731">
    <property type="entry name" value="TROVE"/>
    <property type="match status" value="1"/>
</dbReference>
<dbReference type="PANTHER" id="PTHR14202">
    <property type="entry name" value="60 KDA RIBONUCLEOPROTEIN SSA/RO"/>
    <property type="match status" value="1"/>
</dbReference>
<evidence type="ECO:0000259" key="12">
    <source>
        <dbReference type="PROSITE" id="PS50988"/>
    </source>
</evidence>
<comment type="similarity">
    <text evidence="2">Belongs to the Ro 60 kDa family.</text>
</comment>
<evidence type="ECO:0000256" key="5">
    <source>
        <dbReference type="ARBA" id="ARBA00022794"/>
    </source>
</evidence>
<dbReference type="InterPro" id="IPR037214">
    <property type="entry name" value="TROVE_dom_sf"/>
</dbReference>
<keyword evidence="4" id="KW-0479">Metal-binding</keyword>
<evidence type="ECO:0000256" key="3">
    <source>
        <dbReference type="ARBA" id="ARBA00022490"/>
    </source>
</evidence>
<gene>
    <name evidence="13" type="ORF">AALO_G00009760</name>
</gene>
<dbReference type="InterPro" id="IPR036305">
    <property type="entry name" value="RGS_sf"/>
</dbReference>
<keyword evidence="7" id="KW-0687">Ribonucleoprotein</keyword>
<dbReference type="GO" id="GO:0005737">
    <property type="term" value="C:cytoplasm"/>
    <property type="evidence" value="ECO:0007669"/>
    <property type="project" value="UniProtKB-SubCell"/>
</dbReference>
<feature type="domain" description="TROVE" evidence="12">
    <location>
        <begin position="164"/>
        <end position="517"/>
    </location>
</feature>
<name>A0AAV6HF42_9TELE</name>
<dbReference type="FunFam" id="3.40.50.410:FF:000040">
    <property type="entry name" value="60 kDa SS-A/Ro ribonucleoprotein isoform X1"/>
    <property type="match status" value="1"/>
</dbReference>
<dbReference type="AlphaFoldDB" id="A0AAV6HF42"/>
<dbReference type="InterPro" id="IPR016137">
    <property type="entry name" value="RGS"/>
</dbReference>
<dbReference type="SUPFAM" id="SSF53300">
    <property type="entry name" value="vWA-like"/>
    <property type="match status" value="1"/>
</dbReference>
<dbReference type="PROSITE" id="PS50132">
    <property type="entry name" value="RGS"/>
    <property type="match status" value="1"/>
</dbReference>
<proteinExistence type="inferred from homology"/>
<dbReference type="Gene3D" id="3.40.50.410">
    <property type="entry name" value="von Willebrand factor, type A domain"/>
    <property type="match status" value="1"/>
</dbReference>
<evidence type="ECO:0000256" key="4">
    <source>
        <dbReference type="ARBA" id="ARBA00022723"/>
    </source>
</evidence>
<evidence type="ECO:0000256" key="9">
    <source>
        <dbReference type="ARBA" id="ARBA00078397"/>
    </source>
</evidence>
<reference evidence="13 14" key="1">
    <citation type="submission" date="2020-10" db="EMBL/GenBank/DDBJ databases">
        <title>Chromosome-scale genome assembly of the Allis shad, Alosa alosa.</title>
        <authorList>
            <person name="Margot Z."/>
            <person name="Christophe K."/>
            <person name="Cabau C."/>
            <person name="Louis A."/>
            <person name="Berthelot C."/>
            <person name="Parey E."/>
            <person name="Roest Crollius H."/>
            <person name="Montfort J."/>
            <person name="Robinson-Rechavi M."/>
            <person name="Bucao C."/>
            <person name="Bouchez O."/>
            <person name="Gislard M."/>
            <person name="Lluch J."/>
            <person name="Milhes M."/>
            <person name="Lampietro C."/>
            <person name="Lopez Roques C."/>
            <person name="Donnadieu C."/>
            <person name="Braasch I."/>
            <person name="Desvignes T."/>
            <person name="Postlethwait J."/>
            <person name="Bobe J."/>
            <person name="Guiguen Y."/>
        </authorList>
    </citation>
    <scope>NUCLEOTIDE SEQUENCE [LARGE SCALE GENOMIC DNA]</scope>
    <source>
        <strain evidence="13">M-15738</strain>
        <tissue evidence="13">Blood</tissue>
    </source>
</reference>
<sequence length="687" mass="76909">MDLVQFEDDTTSVFYPGYGQMIQKSWKPRIHIHLQSLTKNTIQKKPKGPTAADVDLWTKSFECLLTDQNGQMAFKAFLKSEYCEELKRKTKQILASTAIDMYEQFIKTDSPKQINLDFHKRLHHTEPPASYHLLFCCGTEEIFESTHCVCRFMDSTECTTEGGQPGAVDDPLMGAMDLCRLRRFLCYGSEGPTYNTKEPSLGMESVLTLIQLLENGKGCDVVEEIRRFGQDGRAVRSNPALFALAVCSQHSDSKTKQAAFRALKDLCHLPSQLFAFIQFKKELKDGMKCGMWGRGLRKAVADWYNSQDPIVLAQAVTKCKHRAGWSHQDLLRLSHMKPANEAIALINKYITKGWKEVQVAYADKENSEDVVKVLTYLEAVEKTKHSNDEMEVIHLIDEHRLEREQILTNHLKSKEVWRAFLKDMPLAALLRHLGKMTADKVFAPGSADVAAVCERIQNDTALKKSKLHPFSILLATENYKRGHGNRSKLKWEPDAHIIQALDFAFFQCFKNVEATGKMFVVSVDVSASLSSTALGSSISAATAAAVMSMVITQTEKDAQVLVFSEGNVTPIHLSAEMSVMQVTAELVKIPDGSTDCALPILWASESERPVDVFLIFTNNETWFGKANPAEALKMYRQKMGLNSKLVVCGLTTTGLSVADPDDRGMLDICGFDSRAVDIIHNFVLDLI</sequence>
<dbReference type="GO" id="GO:0046872">
    <property type="term" value="F:metal ion binding"/>
    <property type="evidence" value="ECO:0007669"/>
    <property type="project" value="UniProtKB-KW"/>
</dbReference>
<keyword evidence="14" id="KW-1185">Reference proteome</keyword>
<dbReference type="InterPro" id="IPR044926">
    <property type="entry name" value="RGS_subdomain_2"/>
</dbReference>
<evidence type="ECO:0000256" key="2">
    <source>
        <dbReference type="ARBA" id="ARBA00007814"/>
    </source>
</evidence>
<dbReference type="Gene3D" id="1.10.167.10">
    <property type="entry name" value="Regulator of G-protein Signalling 4, domain 2"/>
    <property type="match status" value="1"/>
</dbReference>
<dbReference type="FunFam" id="3.40.50.410:FF:000033">
    <property type="entry name" value="60 kDa SS-A/Ro ribonucleoprotein"/>
    <property type="match status" value="1"/>
</dbReference>
<dbReference type="InterPro" id="IPR056800">
    <property type="entry name" value="vWA_Ro60"/>
</dbReference>
<dbReference type="EMBL" id="JADWDJ010000001">
    <property type="protein sequence ID" value="KAG5285990.1"/>
    <property type="molecule type" value="Genomic_DNA"/>
</dbReference>
<dbReference type="InterPro" id="IPR008858">
    <property type="entry name" value="TROVE_dom"/>
</dbReference>
<organism evidence="13 14">
    <name type="scientific">Alosa alosa</name>
    <name type="common">allis shad</name>
    <dbReference type="NCBI Taxonomy" id="278164"/>
    <lineage>
        <taxon>Eukaryota</taxon>
        <taxon>Metazoa</taxon>
        <taxon>Chordata</taxon>
        <taxon>Craniata</taxon>
        <taxon>Vertebrata</taxon>
        <taxon>Euteleostomi</taxon>
        <taxon>Actinopterygii</taxon>
        <taxon>Neopterygii</taxon>
        <taxon>Teleostei</taxon>
        <taxon>Clupei</taxon>
        <taxon>Clupeiformes</taxon>
        <taxon>Clupeoidei</taxon>
        <taxon>Clupeidae</taxon>
        <taxon>Alosa</taxon>
    </lineage>
</organism>
<evidence type="ECO:0000313" key="14">
    <source>
        <dbReference type="Proteomes" id="UP000823561"/>
    </source>
</evidence>
<comment type="caution">
    <text evidence="13">The sequence shown here is derived from an EMBL/GenBank/DDBJ whole genome shotgun (WGS) entry which is preliminary data.</text>
</comment>